<dbReference type="STRING" id="633194.SAMN05421759_10145"/>
<dbReference type="RefSeq" id="WP_076443827.1">
    <property type="nucleotide sequence ID" value="NZ_FTOQ01000001.1"/>
</dbReference>
<dbReference type="InterPro" id="IPR019301">
    <property type="entry name" value="Flagellar_prot_FlgJ_N"/>
</dbReference>
<dbReference type="EMBL" id="FTOQ01000001">
    <property type="protein sequence ID" value="SIS49936.1"/>
    <property type="molecule type" value="Genomic_DNA"/>
</dbReference>
<evidence type="ECO:0000313" key="2">
    <source>
        <dbReference type="EMBL" id="SIS49936.1"/>
    </source>
</evidence>
<dbReference type="AlphaFoldDB" id="A0A1N7JL06"/>
<protein>
    <submittedName>
        <fullName evidence="2">Rod binding protein</fullName>
    </submittedName>
</protein>
<name>A0A1N7JL06_9RHOB</name>
<gene>
    <name evidence="2" type="ORF">SAMN05421759_10145</name>
</gene>
<dbReference type="Pfam" id="PF10135">
    <property type="entry name" value="Rod-binding"/>
    <property type="match status" value="1"/>
</dbReference>
<keyword evidence="3" id="KW-1185">Reference proteome</keyword>
<organism evidence="2 3">
    <name type="scientific">Roseivivax lentus</name>
    <dbReference type="NCBI Taxonomy" id="633194"/>
    <lineage>
        <taxon>Bacteria</taxon>
        <taxon>Pseudomonadati</taxon>
        <taxon>Pseudomonadota</taxon>
        <taxon>Alphaproteobacteria</taxon>
        <taxon>Rhodobacterales</taxon>
        <taxon>Roseobacteraceae</taxon>
        <taxon>Roseivivax</taxon>
    </lineage>
</organism>
<feature type="domain" description="Flagellar protein FlgJ N-terminal" evidence="1">
    <location>
        <begin position="32"/>
        <end position="79"/>
    </location>
</feature>
<proteinExistence type="predicted"/>
<accession>A0A1N7JL06</accession>
<sequence length="92" mass="9603">MQTLLVSAGAAHDGSKLRAAAVALEAQFIAEMLKAAGFSEAREAFGGGAGEAQFASMLNDEYAGAIARRGGFGLSERILQSLMETHHETADF</sequence>
<reference evidence="3" key="1">
    <citation type="submission" date="2017-01" db="EMBL/GenBank/DDBJ databases">
        <authorList>
            <person name="Varghese N."/>
            <person name="Submissions S."/>
        </authorList>
    </citation>
    <scope>NUCLEOTIDE SEQUENCE [LARGE SCALE GENOMIC DNA]</scope>
    <source>
        <strain evidence="3">DSM 29430</strain>
    </source>
</reference>
<evidence type="ECO:0000313" key="3">
    <source>
        <dbReference type="Proteomes" id="UP000186684"/>
    </source>
</evidence>
<dbReference type="Proteomes" id="UP000186684">
    <property type="component" value="Unassembled WGS sequence"/>
</dbReference>
<dbReference type="OrthoDB" id="7690273at2"/>
<evidence type="ECO:0000259" key="1">
    <source>
        <dbReference type="Pfam" id="PF10135"/>
    </source>
</evidence>